<dbReference type="PANTHER" id="PTHR11461:SF375">
    <property type="entry name" value="THYROXINE-BINDING GLOBULIN"/>
    <property type="match status" value="1"/>
</dbReference>
<keyword evidence="5" id="KW-0325">Glycoprotein</keyword>
<evidence type="ECO:0000256" key="9">
    <source>
        <dbReference type="ARBA" id="ARBA00043177"/>
    </source>
</evidence>
<evidence type="ECO:0000256" key="6">
    <source>
        <dbReference type="ARBA" id="ARBA00037352"/>
    </source>
</evidence>
<sequence length="422" mass="47568">MKTIFLLLFIAGILADNSYSQIYIHPNENNCDNYQYEPNPGGARTPMQVLIDSNSDFAFKLFRKVSSSESHQGGRSKSNVVLSPLCISSAFAMLALGAKDNTLDQILKGLDFRPSEIQERMIHEGFCELTHMLNNGGAGHQMEIGKCLFVQNQLYPEEQFLSGLKNFYGGDIFWENFKNAAATEQHINSYIKRKTRGKISKLVDEVDPNTEILLISYIYMKAKWKKPFNPKYTEKHNFYVNTYTVVKVPMMFQMGMFEIGRDDEKFCTILKMPYEGHTAAYFILPDKGQLESVASSLSRGVLQKWKNILVKSSINLYIPKCQVSGEIKLKNIMYSLGVADIFTDKADLSGVTGQPQHRLSEAIHKAVIMIDEKGTEASAATSMDMVPLSAPIVITFNRPFLIVIEEQNNIIFMGKIVNAAEK</sequence>
<feature type="domain" description="Serpin" evidence="12">
    <location>
        <begin position="59"/>
        <end position="419"/>
    </location>
</feature>
<reference evidence="14" key="1">
    <citation type="submission" date="2025-08" db="UniProtKB">
        <authorList>
            <consortium name="RefSeq"/>
        </authorList>
    </citation>
    <scope>IDENTIFICATION</scope>
    <source>
        <tissue evidence="14">Blood</tissue>
    </source>
</reference>
<gene>
    <name evidence="14" type="primary">LOC117666139</name>
</gene>
<dbReference type="InterPro" id="IPR036186">
    <property type="entry name" value="Serpin_sf"/>
</dbReference>
<name>A0A6P9BWT8_PANGU</name>
<dbReference type="Gene3D" id="3.30.497.10">
    <property type="entry name" value="Antithrombin, subunit I, domain 2"/>
    <property type="match status" value="1"/>
</dbReference>
<dbReference type="InterPro" id="IPR023796">
    <property type="entry name" value="Serpin_dom"/>
</dbReference>
<dbReference type="InParanoid" id="A0A6P9BWT8"/>
<dbReference type="GeneID" id="117666139"/>
<evidence type="ECO:0000256" key="10">
    <source>
        <dbReference type="RuleBase" id="RU000411"/>
    </source>
</evidence>
<evidence type="ECO:0000256" key="11">
    <source>
        <dbReference type="SAM" id="SignalP"/>
    </source>
</evidence>
<dbReference type="Pfam" id="PF00079">
    <property type="entry name" value="Serpin"/>
    <property type="match status" value="1"/>
</dbReference>
<evidence type="ECO:0000256" key="5">
    <source>
        <dbReference type="ARBA" id="ARBA00023180"/>
    </source>
</evidence>
<evidence type="ECO:0000256" key="2">
    <source>
        <dbReference type="ARBA" id="ARBA00009500"/>
    </source>
</evidence>
<dbReference type="InterPro" id="IPR042178">
    <property type="entry name" value="Serpin_sf_1"/>
</dbReference>
<comment type="similarity">
    <text evidence="2 10">Belongs to the serpin family.</text>
</comment>
<dbReference type="Gene3D" id="2.30.39.10">
    <property type="entry name" value="Alpha-1-antitrypsin, domain 1"/>
    <property type="match status" value="1"/>
</dbReference>
<dbReference type="RefSeq" id="XP_034274529.1">
    <property type="nucleotide sequence ID" value="XM_034418638.2"/>
</dbReference>
<dbReference type="GO" id="GO:0004867">
    <property type="term" value="F:serine-type endopeptidase inhibitor activity"/>
    <property type="evidence" value="ECO:0007669"/>
    <property type="project" value="InterPro"/>
</dbReference>
<dbReference type="OMA" id="IHSNSYC"/>
<evidence type="ECO:0000256" key="8">
    <source>
        <dbReference type="ARBA" id="ARBA00042967"/>
    </source>
</evidence>
<comment type="subcellular location">
    <subcellularLocation>
        <location evidence="1">Secreted</location>
    </subcellularLocation>
</comment>
<dbReference type="Gene3D" id="2.10.310.10">
    <property type="entry name" value="Serpins superfamily"/>
    <property type="match status" value="1"/>
</dbReference>
<dbReference type="InterPro" id="IPR023795">
    <property type="entry name" value="Serpin_CS"/>
</dbReference>
<feature type="signal peptide" evidence="11">
    <location>
        <begin position="1"/>
        <end position="15"/>
    </location>
</feature>
<accession>A0A6P9BWT8</accession>
<keyword evidence="4 11" id="KW-0732">Signal</keyword>
<evidence type="ECO:0000256" key="1">
    <source>
        <dbReference type="ARBA" id="ARBA00004613"/>
    </source>
</evidence>
<comment type="function">
    <text evidence="6">Major thyroid hormone transport protein in serum.</text>
</comment>
<dbReference type="GO" id="GO:0005615">
    <property type="term" value="C:extracellular space"/>
    <property type="evidence" value="ECO:0007669"/>
    <property type="project" value="InterPro"/>
</dbReference>
<evidence type="ECO:0000259" key="12">
    <source>
        <dbReference type="SMART" id="SM00093"/>
    </source>
</evidence>
<dbReference type="OrthoDB" id="671595at2759"/>
<dbReference type="PANTHER" id="PTHR11461">
    <property type="entry name" value="SERINE PROTEASE INHIBITOR, SERPIN"/>
    <property type="match status" value="1"/>
</dbReference>
<evidence type="ECO:0000313" key="13">
    <source>
        <dbReference type="Proteomes" id="UP001652622"/>
    </source>
</evidence>
<dbReference type="SMART" id="SM00093">
    <property type="entry name" value="SERPIN"/>
    <property type="match status" value="1"/>
</dbReference>
<dbReference type="PROSITE" id="PS00284">
    <property type="entry name" value="SERPIN"/>
    <property type="match status" value="1"/>
</dbReference>
<evidence type="ECO:0000256" key="7">
    <source>
        <dbReference type="ARBA" id="ARBA00039512"/>
    </source>
</evidence>
<organism evidence="13 14">
    <name type="scientific">Pantherophis guttatus</name>
    <name type="common">Corn snake</name>
    <name type="synonym">Elaphe guttata</name>
    <dbReference type="NCBI Taxonomy" id="94885"/>
    <lineage>
        <taxon>Eukaryota</taxon>
        <taxon>Metazoa</taxon>
        <taxon>Chordata</taxon>
        <taxon>Craniata</taxon>
        <taxon>Vertebrata</taxon>
        <taxon>Euteleostomi</taxon>
        <taxon>Lepidosauria</taxon>
        <taxon>Squamata</taxon>
        <taxon>Bifurcata</taxon>
        <taxon>Unidentata</taxon>
        <taxon>Episquamata</taxon>
        <taxon>Toxicofera</taxon>
        <taxon>Serpentes</taxon>
        <taxon>Colubroidea</taxon>
        <taxon>Colubridae</taxon>
        <taxon>Colubrinae</taxon>
        <taxon>Pantherophis</taxon>
    </lineage>
</organism>
<dbReference type="KEGG" id="pgut:117666139"/>
<dbReference type="Proteomes" id="UP001652622">
    <property type="component" value="Unplaced"/>
</dbReference>
<dbReference type="InterPro" id="IPR042185">
    <property type="entry name" value="Serpin_sf_2"/>
</dbReference>
<dbReference type="InterPro" id="IPR000215">
    <property type="entry name" value="Serpin_fam"/>
</dbReference>
<dbReference type="SUPFAM" id="SSF56574">
    <property type="entry name" value="Serpins"/>
    <property type="match status" value="1"/>
</dbReference>
<keyword evidence="3" id="KW-0964">Secreted</keyword>
<dbReference type="FunFam" id="3.30.497.10:FF:000001">
    <property type="entry name" value="Serine protease inhibitor"/>
    <property type="match status" value="1"/>
</dbReference>
<evidence type="ECO:0000256" key="4">
    <source>
        <dbReference type="ARBA" id="ARBA00022729"/>
    </source>
</evidence>
<protein>
    <recommendedName>
        <fullName evidence="7">Thyroxine-binding globulin</fullName>
    </recommendedName>
    <alternativeName>
        <fullName evidence="9">Serpin A7</fullName>
    </alternativeName>
    <alternativeName>
        <fullName evidence="8">T4-binding globulin</fullName>
    </alternativeName>
</protein>
<keyword evidence="13" id="KW-1185">Reference proteome</keyword>
<evidence type="ECO:0000256" key="3">
    <source>
        <dbReference type="ARBA" id="ARBA00022525"/>
    </source>
</evidence>
<dbReference type="AlphaFoldDB" id="A0A6P9BWT8"/>
<dbReference type="PRINTS" id="PR00780">
    <property type="entry name" value="LEUSERPINII"/>
</dbReference>
<evidence type="ECO:0000313" key="14">
    <source>
        <dbReference type="RefSeq" id="XP_034274529.1"/>
    </source>
</evidence>
<proteinExistence type="inferred from homology"/>
<feature type="chain" id="PRO_5027933152" description="Thyroxine-binding globulin" evidence="11">
    <location>
        <begin position="16"/>
        <end position="422"/>
    </location>
</feature>
<dbReference type="FunFam" id="2.30.39.10:FF:000003">
    <property type="entry name" value="alpha-1-antitrypsin isoform X1"/>
    <property type="match status" value="1"/>
</dbReference>